<sequence>MMAVKMDIERFSEDFMFELTEKEVVLVVSQNVIPCQNNL</sequence>
<evidence type="ECO:0000313" key="2">
    <source>
        <dbReference type="EMBL" id="SKA28482.1"/>
    </source>
</evidence>
<feature type="domain" description="KilA-N DNA-binding" evidence="1">
    <location>
        <begin position="3"/>
        <end position="34"/>
    </location>
</feature>
<dbReference type="AlphaFoldDB" id="A0A1T4SJV2"/>
<dbReference type="STRING" id="634771.SAMN04488128_1032"/>
<dbReference type="Pfam" id="PF10543">
    <property type="entry name" value="ORF6N"/>
    <property type="match status" value="1"/>
</dbReference>
<evidence type="ECO:0000259" key="1">
    <source>
        <dbReference type="Pfam" id="PF10543"/>
    </source>
</evidence>
<name>A0A1T4SJV2_9BACT</name>
<evidence type="ECO:0000313" key="3">
    <source>
        <dbReference type="Proteomes" id="UP000190367"/>
    </source>
</evidence>
<reference evidence="3" key="1">
    <citation type="submission" date="2017-02" db="EMBL/GenBank/DDBJ databases">
        <authorList>
            <person name="Varghese N."/>
            <person name="Submissions S."/>
        </authorList>
    </citation>
    <scope>NUCLEOTIDE SEQUENCE [LARGE SCALE GENOMIC DNA]</scope>
    <source>
        <strain evidence="3">DSM 22224</strain>
    </source>
</reference>
<dbReference type="Proteomes" id="UP000190367">
    <property type="component" value="Unassembled WGS sequence"/>
</dbReference>
<organism evidence="2 3">
    <name type="scientific">Chitinophaga eiseniae</name>
    <dbReference type="NCBI Taxonomy" id="634771"/>
    <lineage>
        <taxon>Bacteria</taxon>
        <taxon>Pseudomonadati</taxon>
        <taxon>Bacteroidota</taxon>
        <taxon>Chitinophagia</taxon>
        <taxon>Chitinophagales</taxon>
        <taxon>Chitinophagaceae</taxon>
        <taxon>Chitinophaga</taxon>
    </lineage>
</organism>
<proteinExistence type="predicted"/>
<dbReference type="EMBL" id="FUWZ01000003">
    <property type="protein sequence ID" value="SKA28482.1"/>
    <property type="molecule type" value="Genomic_DNA"/>
</dbReference>
<gene>
    <name evidence="2" type="ORF">SAMN04488128_1032</name>
</gene>
<keyword evidence="3" id="KW-1185">Reference proteome</keyword>
<dbReference type="InterPro" id="IPR018873">
    <property type="entry name" value="KilA-N_DNA-bd_domain"/>
</dbReference>
<accession>A0A1T4SJV2</accession>
<protein>
    <recommendedName>
        <fullName evidence="1">KilA-N DNA-binding domain-containing protein</fullName>
    </recommendedName>
</protein>